<comment type="caution">
    <text evidence="1">The sequence shown here is derived from an EMBL/GenBank/DDBJ whole genome shotgun (WGS) entry which is preliminary data.</text>
</comment>
<protein>
    <submittedName>
        <fullName evidence="1">Uncharacterized protein</fullName>
    </submittedName>
</protein>
<dbReference type="Proteomes" id="UP000193719">
    <property type="component" value="Unassembled WGS sequence"/>
</dbReference>
<sequence length="63" mass="7627">MMEIGREAVEEVRLIEEQRKKEDLELFNIRKRENDDEIKRVIIKNEKLYDNNDVKDVKPILAN</sequence>
<organism evidence="1 2">
    <name type="scientific">Piromyces finnis</name>
    <dbReference type="NCBI Taxonomy" id="1754191"/>
    <lineage>
        <taxon>Eukaryota</taxon>
        <taxon>Fungi</taxon>
        <taxon>Fungi incertae sedis</taxon>
        <taxon>Chytridiomycota</taxon>
        <taxon>Chytridiomycota incertae sedis</taxon>
        <taxon>Neocallimastigomycetes</taxon>
        <taxon>Neocallimastigales</taxon>
        <taxon>Neocallimastigaceae</taxon>
        <taxon>Piromyces</taxon>
    </lineage>
</organism>
<reference evidence="1 2" key="2">
    <citation type="submission" date="2016-08" db="EMBL/GenBank/DDBJ databases">
        <title>Pervasive Adenine N6-methylation of Active Genes in Fungi.</title>
        <authorList>
            <consortium name="DOE Joint Genome Institute"/>
            <person name="Mondo S.J."/>
            <person name="Dannebaum R.O."/>
            <person name="Kuo R.C."/>
            <person name="Labutti K."/>
            <person name="Haridas S."/>
            <person name="Kuo A."/>
            <person name="Salamov A."/>
            <person name="Ahrendt S.R."/>
            <person name="Lipzen A."/>
            <person name="Sullivan W."/>
            <person name="Andreopoulos W.B."/>
            <person name="Clum A."/>
            <person name="Lindquist E."/>
            <person name="Daum C."/>
            <person name="Ramamoorthy G.K."/>
            <person name="Gryganskyi A."/>
            <person name="Culley D."/>
            <person name="Magnuson J.K."/>
            <person name="James T.Y."/>
            <person name="O'Malley M.A."/>
            <person name="Stajich J.E."/>
            <person name="Spatafora J.W."/>
            <person name="Visel A."/>
            <person name="Grigoriev I.V."/>
        </authorList>
    </citation>
    <scope>NUCLEOTIDE SEQUENCE [LARGE SCALE GENOMIC DNA]</scope>
    <source>
        <strain evidence="2">finn</strain>
    </source>
</reference>
<reference evidence="1 2" key="1">
    <citation type="submission" date="2016-08" db="EMBL/GenBank/DDBJ databases">
        <title>Genomes of anaerobic fungi encode conserved fungal cellulosomes for biomass hydrolysis.</title>
        <authorList>
            <consortium name="DOE Joint Genome Institute"/>
            <person name="Haitjema C.H."/>
            <person name="Gilmore S.P."/>
            <person name="Henske J.K."/>
            <person name="Solomon K.V."/>
            <person name="De Groot R."/>
            <person name="Kuo A."/>
            <person name="Mondo S.J."/>
            <person name="Salamov A.A."/>
            <person name="Labutti K."/>
            <person name="Zhao Z."/>
            <person name="Chiniquy J."/>
            <person name="Barry K."/>
            <person name="Brewer H.M."/>
            <person name="Purvine S.O."/>
            <person name="Wright A.T."/>
            <person name="Boxma B."/>
            <person name="Van Alen T."/>
            <person name="Hackstein J.H."/>
            <person name="Baker S.E."/>
            <person name="Grigoriev I.V."/>
            <person name="O'Malley M.A."/>
        </authorList>
    </citation>
    <scope>NUCLEOTIDE SEQUENCE [LARGE SCALE GENOMIC DNA]</scope>
    <source>
        <strain evidence="2">finn</strain>
    </source>
</reference>
<evidence type="ECO:0000313" key="1">
    <source>
        <dbReference type="EMBL" id="ORX54676.1"/>
    </source>
</evidence>
<accession>A0A1Y1VEY5</accession>
<dbReference type="EMBL" id="MCFH01000010">
    <property type="protein sequence ID" value="ORX54676.1"/>
    <property type="molecule type" value="Genomic_DNA"/>
</dbReference>
<keyword evidence="2" id="KW-1185">Reference proteome</keyword>
<name>A0A1Y1VEY5_9FUNG</name>
<dbReference type="AlphaFoldDB" id="A0A1Y1VEY5"/>
<gene>
    <name evidence="1" type="ORF">BCR36DRAFT_9507</name>
</gene>
<evidence type="ECO:0000313" key="2">
    <source>
        <dbReference type="Proteomes" id="UP000193719"/>
    </source>
</evidence>
<proteinExistence type="predicted"/>